<proteinExistence type="predicted"/>
<dbReference type="EMBL" id="QYBC01000002">
    <property type="protein sequence ID" value="RYB07067.1"/>
    <property type="molecule type" value="Genomic_DNA"/>
</dbReference>
<reference evidence="1 2" key="2">
    <citation type="submission" date="2019-02" db="EMBL/GenBank/DDBJ databases">
        <title>'Lichenibacterium ramalinii' gen. nov. sp. nov., 'Lichenibacterium minor' gen. nov. sp. nov.</title>
        <authorList>
            <person name="Pankratov T."/>
        </authorList>
    </citation>
    <scope>NUCLEOTIDE SEQUENCE [LARGE SCALE GENOMIC DNA]</scope>
    <source>
        <strain evidence="1 2">RmlP001</strain>
    </source>
</reference>
<dbReference type="OrthoDB" id="272235at2"/>
<dbReference type="InterPro" id="IPR009367">
    <property type="entry name" value="Elm1-like"/>
</dbReference>
<evidence type="ECO:0000313" key="1">
    <source>
        <dbReference type="EMBL" id="RYB07067.1"/>
    </source>
</evidence>
<keyword evidence="2" id="KW-1185">Reference proteome</keyword>
<dbReference type="Proteomes" id="UP000289411">
    <property type="component" value="Unassembled WGS sequence"/>
</dbReference>
<organism evidence="1 2">
    <name type="scientific">Lichenibacterium ramalinae</name>
    <dbReference type="NCBI Taxonomy" id="2316527"/>
    <lineage>
        <taxon>Bacteria</taxon>
        <taxon>Pseudomonadati</taxon>
        <taxon>Pseudomonadota</taxon>
        <taxon>Alphaproteobacteria</taxon>
        <taxon>Hyphomicrobiales</taxon>
        <taxon>Lichenihabitantaceae</taxon>
        <taxon>Lichenibacterium</taxon>
    </lineage>
</organism>
<sequence length="335" mass="35454">MDGADLASRRLPGTTTAWVLSDGKIGDEVQCFGIADELGLTPERRLIAPRPPWSWLTPYGPVDPREAPGRRASAISPPFPDIAIAAGRRTVPYLRRVKRASGGRTFTVFVKDPYTGTGTADVIWIPEHDKLRGDNVIVTLTPAHRLRPAVFAAARAAPDPRLAGLPGPRVAMVLGGKGVNHDFSAEDIGNLAAMAGAIAATGASLMVTPSRRTPPAALAAIRAALAPADAAGRAFVWDGTGTNPYSQILAHADSILVTGDSANMVGEACVTGVPVHVYEPSGGHPKVTRYLDRLTEVGAVRRWSGRLEHWTYAPIDSAPVTAAEIAQRYRAFRGA</sequence>
<protein>
    <submittedName>
        <fullName evidence="1">Nucleoside-diphosphate sugar epimerase</fullName>
    </submittedName>
</protein>
<dbReference type="PANTHER" id="PTHR33986">
    <property type="entry name" value="OS02G0535700 PROTEIN"/>
    <property type="match status" value="1"/>
</dbReference>
<name>A0A4Q2RFW1_9HYPH</name>
<accession>A0A4Q2RFW1</accession>
<evidence type="ECO:0000313" key="2">
    <source>
        <dbReference type="Proteomes" id="UP000289411"/>
    </source>
</evidence>
<dbReference type="Pfam" id="PF06258">
    <property type="entry name" value="Mito_fiss_Elm1"/>
    <property type="match status" value="1"/>
</dbReference>
<dbReference type="RefSeq" id="WP_129217611.1">
    <property type="nucleotide sequence ID" value="NZ_QYBC01000002.1"/>
</dbReference>
<dbReference type="AlphaFoldDB" id="A0A4Q2RFW1"/>
<reference evidence="1 2" key="1">
    <citation type="submission" date="2018-09" db="EMBL/GenBank/DDBJ databases">
        <authorList>
            <person name="Grouzdev D.S."/>
            <person name="Krutkina M.S."/>
        </authorList>
    </citation>
    <scope>NUCLEOTIDE SEQUENCE [LARGE SCALE GENOMIC DNA]</scope>
    <source>
        <strain evidence="1 2">RmlP001</strain>
    </source>
</reference>
<gene>
    <name evidence="1" type="ORF">D3272_03035</name>
</gene>
<comment type="caution">
    <text evidence="1">The sequence shown here is derived from an EMBL/GenBank/DDBJ whole genome shotgun (WGS) entry which is preliminary data.</text>
</comment>
<dbReference type="PANTHER" id="PTHR33986:SF15">
    <property type="entry name" value="MITOCHONDRIAL FISSION PROTEIN ELM1"/>
    <property type="match status" value="1"/>
</dbReference>